<keyword evidence="3" id="KW-0132">Cell division</keyword>
<keyword evidence="7" id="KW-0131">Cell cycle</keyword>
<reference evidence="11" key="1">
    <citation type="submission" date="2009-12" db="EMBL/GenBank/DDBJ databases">
        <title>Sequence of Clostridiales genomosp. BVAB3 str. UPII9-5.</title>
        <authorList>
            <person name="Madupu R."/>
            <person name="Durkin A.S."/>
            <person name="Torralba M."/>
            <person name="Methe B."/>
            <person name="Sutton G.G."/>
            <person name="Strausberg R.L."/>
            <person name="Nelson K.E."/>
        </authorList>
    </citation>
    <scope>NUCLEOTIDE SEQUENCE [LARGE SCALE GENOMIC DNA]</scope>
    <source>
        <strain evidence="11">W1219</strain>
    </source>
</reference>
<keyword evidence="6 8" id="KW-0472">Membrane</keyword>
<dbReference type="AlphaFoldDB" id="D2MQ70"/>
<dbReference type="RefSeq" id="WP_006627533.1">
    <property type="nucleotide sequence ID" value="NZ_ADFR01000016.1"/>
</dbReference>
<feature type="domain" description="POTRA" evidence="9">
    <location>
        <begin position="56"/>
        <end position="124"/>
    </location>
</feature>
<keyword evidence="4 8" id="KW-0812">Transmembrane</keyword>
<dbReference type="Gene3D" id="3.10.20.310">
    <property type="entry name" value="membrane protein fhac"/>
    <property type="match status" value="1"/>
</dbReference>
<keyword evidence="2" id="KW-1003">Cell membrane</keyword>
<evidence type="ECO:0000256" key="3">
    <source>
        <dbReference type="ARBA" id="ARBA00022618"/>
    </source>
</evidence>
<accession>D2MQ70</accession>
<organism evidence="10 11">
    <name type="scientific">Bulleidia extructa W1219</name>
    <dbReference type="NCBI Taxonomy" id="679192"/>
    <lineage>
        <taxon>Bacteria</taxon>
        <taxon>Bacillati</taxon>
        <taxon>Bacillota</taxon>
        <taxon>Erysipelotrichia</taxon>
        <taxon>Erysipelotrichales</taxon>
        <taxon>Erysipelotrichaceae</taxon>
        <taxon>Bulleidia</taxon>
    </lineage>
</organism>
<dbReference type="InterPro" id="IPR034746">
    <property type="entry name" value="POTRA"/>
</dbReference>
<keyword evidence="5 8" id="KW-1133">Transmembrane helix</keyword>
<evidence type="ECO:0000313" key="11">
    <source>
        <dbReference type="Proteomes" id="UP000005017"/>
    </source>
</evidence>
<feature type="transmembrane region" description="Helical" evidence="8">
    <location>
        <begin position="34"/>
        <end position="53"/>
    </location>
</feature>
<dbReference type="Pfam" id="PF08478">
    <property type="entry name" value="POTRA_1"/>
    <property type="match status" value="1"/>
</dbReference>
<dbReference type="InterPro" id="IPR050487">
    <property type="entry name" value="FtsQ_DivIB"/>
</dbReference>
<comment type="caution">
    <text evidence="10">The sequence shown here is derived from an EMBL/GenBank/DDBJ whole genome shotgun (WGS) entry which is preliminary data.</text>
</comment>
<evidence type="ECO:0000256" key="4">
    <source>
        <dbReference type="ARBA" id="ARBA00022692"/>
    </source>
</evidence>
<dbReference type="PANTHER" id="PTHR37820:SF1">
    <property type="entry name" value="CELL DIVISION PROTEIN FTSQ"/>
    <property type="match status" value="1"/>
</dbReference>
<dbReference type="EMBL" id="ADFR01000016">
    <property type="protein sequence ID" value="EFC05139.1"/>
    <property type="molecule type" value="Genomic_DNA"/>
</dbReference>
<dbReference type="GO" id="GO:0051301">
    <property type="term" value="P:cell division"/>
    <property type="evidence" value="ECO:0007669"/>
    <property type="project" value="UniProtKB-KW"/>
</dbReference>
<evidence type="ECO:0000256" key="7">
    <source>
        <dbReference type="ARBA" id="ARBA00023306"/>
    </source>
</evidence>
<evidence type="ECO:0000256" key="8">
    <source>
        <dbReference type="SAM" id="Phobius"/>
    </source>
</evidence>
<dbReference type="Proteomes" id="UP000005017">
    <property type="component" value="Unassembled WGS sequence"/>
</dbReference>
<keyword evidence="11" id="KW-1185">Reference proteome</keyword>
<evidence type="ECO:0000256" key="6">
    <source>
        <dbReference type="ARBA" id="ARBA00023136"/>
    </source>
</evidence>
<evidence type="ECO:0000259" key="9">
    <source>
        <dbReference type="PROSITE" id="PS51779"/>
    </source>
</evidence>
<dbReference type="OrthoDB" id="1770260at2"/>
<evidence type="ECO:0000256" key="5">
    <source>
        <dbReference type="ARBA" id="ARBA00022989"/>
    </source>
</evidence>
<evidence type="ECO:0000256" key="2">
    <source>
        <dbReference type="ARBA" id="ARBA00022475"/>
    </source>
</evidence>
<dbReference type="PANTHER" id="PTHR37820">
    <property type="entry name" value="CELL DIVISION PROTEIN DIVIB"/>
    <property type="match status" value="1"/>
</dbReference>
<dbReference type="STRING" id="679192.HMPREF9013_0418"/>
<gene>
    <name evidence="10" type="primary">ftsQ</name>
    <name evidence="10" type="ORF">HMPREF9013_0418</name>
</gene>
<proteinExistence type="predicted"/>
<name>D2MQ70_9FIRM</name>
<comment type="subcellular location">
    <subcellularLocation>
        <location evidence="1">Membrane</location>
    </subcellularLocation>
</comment>
<dbReference type="GO" id="GO:0005886">
    <property type="term" value="C:plasma membrane"/>
    <property type="evidence" value="ECO:0007669"/>
    <property type="project" value="TreeGrafter"/>
</dbReference>
<evidence type="ECO:0000256" key="1">
    <source>
        <dbReference type="ARBA" id="ARBA00004370"/>
    </source>
</evidence>
<evidence type="ECO:0000313" key="10">
    <source>
        <dbReference type="EMBL" id="EFC05139.1"/>
    </source>
</evidence>
<dbReference type="InterPro" id="IPR013685">
    <property type="entry name" value="POTRA_FtsQ_type"/>
</dbReference>
<protein>
    <submittedName>
        <fullName evidence="10">POTRA domain protein, FtsQ-type</fullName>
    </submittedName>
</protein>
<sequence>MARKEKIDPVVERILSSKRRASHRQNYRQSQPKLIRWSIFLGSFFLFLIYLALPISRTQGVEVKGNYAYTSEEIQHKAGVQRGNIFYSHFPLWVEYRLKSDPWIESAKVSLQTNQTVTITVREKKKLLTIDKIKIRMFYWGMGKVKKLKKKMNLF</sequence>
<dbReference type="PROSITE" id="PS51779">
    <property type="entry name" value="POTRA"/>
    <property type="match status" value="1"/>
</dbReference>